<dbReference type="PANTHER" id="PTHR38038">
    <property type="entry name" value="PENICILLIN-BINDING PROTEIN ACTIVATOR LPOA"/>
    <property type="match status" value="1"/>
</dbReference>
<evidence type="ECO:0000256" key="5">
    <source>
        <dbReference type="ARBA" id="ARBA00023139"/>
    </source>
</evidence>
<name>A0A450TWE8_9GAMM</name>
<keyword evidence="8" id="KW-1133">Transmembrane helix</keyword>
<dbReference type="EMBL" id="CAADFE010000049">
    <property type="protein sequence ID" value="VFJ73390.1"/>
    <property type="molecule type" value="Genomic_DNA"/>
</dbReference>
<evidence type="ECO:0000256" key="6">
    <source>
        <dbReference type="ARBA" id="ARBA00023237"/>
    </source>
</evidence>
<protein>
    <recommendedName>
        <fullName evidence="10">LppC lipoprotein</fullName>
    </recommendedName>
</protein>
<dbReference type="GO" id="GO:0009252">
    <property type="term" value="P:peptidoglycan biosynthetic process"/>
    <property type="evidence" value="ECO:0007669"/>
    <property type="project" value="UniProtKB-KW"/>
</dbReference>
<dbReference type="GO" id="GO:0008360">
    <property type="term" value="P:regulation of cell shape"/>
    <property type="evidence" value="ECO:0007669"/>
    <property type="project" value="UniProtKB-KW"/>
</dbReference>
<dbReference type="AlphaFoldDB" id="A0A450TWE8"/>
<gene>
    <name evidence="9" type="ORF">BECKFW1821C_GA0114237_10499</name>
</gene>
<evidence type="ECO:0000256" key="1">
    <source>
        <dbReference type="ARBA" id="ARBA00022729"/>
    </source>
</evidence>
<dbReference type="CDD" id="cd06339">
    <property type="entry name" value="PBP1_YraM_LppC_lipoprotein-like"/>
    <property type="match status" value="1"/>
</dbReference>
<keyword evidence="4 8" id="KW-0472">Membrane</keyword>
<reference evidence="9" key="1">
    <citation type="submission" date="2019-02" db="EMBL/GenBank/DDBJ databases">
        <authorList>
            <person name="Gruber-Vodicka R. H."/>
            <person name="Seah K. B. B."/>
        </authorList>
    </citation>
    <scope>NUCLEOTIDE SEQUENCE</scope>
    <source>
        <strain evidence="9">BECK_BZ131</strain>
    </source>
</reference>
<dbReference type="Gene3D" id="1.25.40.650">
    <property type="match status" value="1"/>
</dbReference>
<organism evidence="9">
    <name type="scientific">Candidatus Kentrum sp. FW</name>
    <dbReference type="NCBI Taxonomy" id="2126338"/>
    <lineage>
        <taxon>Bacteria</taxon>
        <taxon>Pseudomonadati</taxon>
        <taxon>Pseudomonadota</taxon>
        <taxon>Gammaproteobacteria</taxon>
        <taxon>Candidatus Kentrum</taxon>
    </lineage>
</organism>
<evidence type="ECO:0000256" key="4">
    <source>
        <dbReference type="ARBA" id="ARBA00023136"/>
    </source>
</evidence>
<evidence type="ECO:0000313" key="9">
    <source>
        <dbReference type="EMBL" id="VFJ73390.1"/>
    </source>
</evidence>
<dbReference type="GO" id="GO:0030234">
    <property type="term" value="F:enzyme regulator activity"/>
    <property type="evidence" value="ECO:0007669"/>
    <property type="project" value="TreeGrafter"/>
</dbReference>
<dbReference type="PANTHER" id="PTHR38038:SF1">
    <property type="entry name" value="PENICILLIN-BINDING PROTEIN ACTIVATOR LPOA"/>
    <property type="match status" value="1"/>
</dbReference>
<keyword evidence="8" id="KW-0812">Transmembrane</keyword>
<sequence length="702" mass="78988">MFQIESTTHQQKWPKPRWISHLYEFLPSIIIFILITGCGTTPHPITPELSESKQAARTLLAEGRLQEAAKQYSYLASQTSPPSSHDYRLMAAEIYLDAQSPDIAKTLLAKIDFARLTPRQQARMHLIATRIALAEQNPEKASISLKKIYSQYCHDEEPNTLSSPLKPCASDLPKSFWIKFFRTQALAHLALGGEDYVLEAVHDHIVLDTLLAKTAEIEANHQTTWQLLISLSPDLLLQDPSSPQTGILQGWLTLAGIVKQHVLNKASPHYETYLQALTSWQKQYPQHPARQFLLEKLLAITEDRPPSHIALLLPLDGVFADAANAIRDGFLSAWFEDTKRSKIIIRNTIGTNIQLVYNQVIDAGADFVVGPLDKPSVTLLAELPGFPVPVLTLNHGRKSPLSSDQSTTGGLTLTRTHALEPIIEKTATGSRLYQFTLSPESEVEQIAHRARHDGHMRAAILTPQTPWGQRMERAFATTWKQLGGTIIESRSFPAELKEISTTVQQLLQANNAALQQSSPELEQKSPPTMDRNGMDCIFMAAFPREARQLQPQIKFHHIGDEPIPVYATHHVFSGTVNIMLDEDLNGIIFGDMPWVLQRDLENKGTSRNTVTSIWPESVSKYLRFYAFGIDAYRIIPYLKRLRSQNFPNLRGETGELSVDTQGRVDRQLFWAVIDKGKPIPDKIGNRYNRHRKEMRMGNVATP</sequence>
<dbReference type="InterPro" id="IPR007443">
    <property type="entry name" value="LpoA"/>
</dbReference>
<feature type="transmembrane region" description="Helical" evidence="8">
    <location>
        <begin position="21"/>
        <end position="42"/>
    </location>
</feature>
<dbReference type="Gene3D" id="3.40.50.2300">
    <property type="match status" value="1"/>
</dbReference>
<dbReference type="GO" id="GO:0031241">
    <property type="term" value="C:periplasmic side of cell outer membrane"/>
    <property type="evidence" value="ECO:0007669"/>
    <property type="project" value="TreeGrafter"/>
</dbReference>
<keyword evidence="5" id="KW-0564">Palmitate</keyword>
<dbReference type="Gene3D" id="1.25.40.10">
    <property type="entry name" value="Tetratricopeptide repeat domain"/>
    <property type="match status" value="1"/>
</dbReference>
<evidence type="ECO:0000256" key="8">
    <source>
        <dbReference type="SAM" id="Phobius"/>
    </source>
</evidence>
<keyword evidence="1" id="KW-0732">Signal</keyword>
<proteinExistence type="predicted"/>
<accession>A0A450TWE8</accession>
<keyword evidence="3" id="KW-0573">Peptidoglycan synthesis</keyword>
<dbReference type="InterPro" id="IPR028082">
    <property type="entry name" value="Peripla_BP_I"/>
</dbReference>
<dbReference type="SUPFAM" id="SSF53822">
    <property type="entry name" value="Periplasmic binding protein-like I"/>
    <property type="match status" value="1"/>
</dbReference>
<keyword evidence="6" id="KW-0998">Cell outer membrane</keyword>
<dbReference type="Pfam" id="PF04348">
    <property type="entry name" value="LppC"/>
    <property type="match status" value="2"/>
</dbReference>
<evidence type="ECO:0000256" key="2">
    <source>
        <dbReference type="ARBA" id="ARBA00022960"/>
    </source>
</evidence>
<keyword evidence="2" id="KW-0133">Cell shape</keyword>
<keyword evidence="7" id="KW-0449">Lipoprotein</keyword>
<evidence type="ECO:0008006" key="10">
    <source>
        <dbReference type="Google" id="ProtNLM"/>
    </source>
</evidence>
<dbReference type="InterPro" id="IPR011990">
    <property type="entry name" value="TPR-like_helical_dom_sf"/>
</dbReference>
<evidence type="ECO:0000256" key="3">
    <source>
        <dbReference type="ARBA" id="ARBA00022984"/>
    </source>
</evidence>
<evidence type="ECO:0000256" key="7">
    <source>
        <dbReference type="ARBA" id="ARBA00023288"/>
    </source>
</evidence>